<dbReference type="PROSITE" id="PS51318">
    <property type="entry name" value="TAT"/>
    <property type="match status" value="1"/>
</dbReference>
<accession>A0A3D8IL29</accession>
<evidence type="ECO:0000256" key="2">
    <source>
        <dbReference type="SAM" id="Phobius"/>
    </source>
</evidence>
<keyword evidence="1" id="KW-0500">Molybdenum</keyword>
<evidence type="ECO:0008006" key="5">
    <source>
        <dbReference type="Google" id="ProtNLM"/>
    </source>
</evidence>
<organism evidence="3 4">
    <name type="scientific">Helicobacter equorum</name>
    <dbReference type="NCBI Taxonomy" id="361872"/>
    <lineage>
        <taxon>Bacteria</taxon>
        <taxon>Pseudomonadati</taxon>
        <taxon>Campylobacterota</taxon>
        <taxon>Epsilonproteobacteria</taxon>
        <taxon>Campylobacterales</taxon>
        <taxon>Helicobacteraceae</taxon>
        <taxon>Helicobacter</taxon>
    </lineage>
</organism>
<dbReference type="NCBIfam" id="TIGR01409">
    <property type="entry name" value="TAT_signal_seq"/>
    <property type="match status" value="1"/>
</dbReference>
<keyword evidence="2" id="KW-0472">Membrane</keyword>
<evidence type="ECO:0000313" key="4">
    <source>
        <dbReference type="Proteomes" id="UP000256514"/>
    </source>
</evidence>
<sequence length="73" mass="8009">MSNAQKDDIGNSRRSFVKNAALGSAIVAVGSVALGGCSGEHKQKEVIKGKSKKQEVLYRSDTKYWQEYFSVAR</sequence>
<keyword evidence="2" id="KW-1133">Transmembrane helix</keyword>
<protein>
    <recommendedName>
        <fullName evidence="5">Tat pathway signal protein</fullName>
    </recommendedName>
</protein>
<gene>
    <name evidence="3" type="ORF">CQA54_08095</name>
</gene>
<dbReference type="InterPro" id="IPR019546">
    <property type="entry name" value="TAT_signal_bac_arc"/>
</dbReference>
<dbReference type="OrthoDB" id="5326236at2"/>
<dbReference type="Proteomes" id="UP000256514">
    <property type="component" value="Unassembled WGS sequence"/>
</dbReference>
<keyword evidence="2" id="KW-0812">Transmembrane</keyword>
<dbReference type="EMBL" id="NXLT01000009">
    <property type="protein sequence ID" value="RDU66047.1"/>
    <property type="molecule type" value="Genomic_DNA"/>
</dbReference>
<evidence type="ECO:0000313" key="3">
    <source>
        <dbReference type="EMBL" id="RDU66047.1"/>
    </source>
</evidence>
<dbReference type="InterPro" id="IPR006311">
    <property type="entry name" value="TAT_signal"/>
</dbReference>
<name>A0A3D8IL29_9HELI</name>
<comment type="caution">
    <text evidence="3">The sequence shown here is derived from an EMBL/GenBank/DDBJ whole genome shotgun (WGS) entry which is preliminary data.</text>
</comment>
<proteinExistence type="predicted"/>
<keyword evidence="4" id="KW-1185">Reference proteome</keyword>
<reference evidence="3 4" key="1">
    <citation type="submission" date="2018-04" db="EMBL/GenBank/DDBJ databases">
        <title>Novel Campyloabacter and Helicobacter Species and Strains.</title>
        <authorList>
            <person name="Mannion A.J."/>
            <person name="Shen Z."/>
            <person name="Fox J.G."/>
        </authorList>
    </citation>
    <scope>NUCLEOTIDE SEQUENCE [LARGE SCALE GENOMIC DNA]</scope>
    <source>
        <strain evidence="3 4">MIT 12-6600</strain>
    </source>
</reference>
<evidence type="ECO:0000256" key="1">
    <source>
        <dbReference type="ARBA" id="ARBA00022505"/>
    </source>
</evidence>
<dbReference type="RefSeq" id="WP_115571589.1">
    <property type="nucleotide sequence ID" value="NZ_NXLT01000009.1"/>
</dbReference>
<feature type="transmembrane region" description="Helical" evidence="2">
    <location>
        <begin position="20"/>
        <end position="38"/>
    </location>
</feature>
<dbReference type="AlphaFoldDB" id="A0A3D8IL29"/>